<evidence type="ECO:0000313" key="2">
    <source>
        <dbReference type="Proteomes" id="UP001302222"/>
    </source>
</evidence>
<comment type="caution">
    <text evidence="1">The sequence shown here is derived from an EMBL/GenBank/DDBJ whole genome shotgun (WGS) entry which is preliminary data.</text>
</comment>
<dbReference type="SUPFAM" id="SSF54427">
    <property type="entry name" value="NTF2-like"/>
    <property type="match status" value="1"/>
</dbReference>
<evidence type="ECO:0000313" key="1">
    <source>
        <dbReference type="EMBL" id="MEA5429429.1"/>
    </source>
</evidence>
<dbReference type="Proteomes" id="UP001302222">
    <property type="component" value="Unassembled WGS sequence"/>
</dbReference>
<sequence>MQDSTTNDVLMHHLTAFGNNDLAEIMLDYTEESEVLTLTGAIKGLSAITAFFSDLFSIIPTGSDFEMKQLTVTENVAHIIWASESAVAVIPFGTDTFVMENEKIRFHSVAADIKYK</sequence>
<accession>A0ABU5SR92</accession>
<reference evidence="1 2" key="1">
    <citation type="submission" date="2023-12" db="EMBL/GenBank/DDBJ databases">
        <title>Novel species of the genus Arcicella isolated from rivers.</title>
        <authorList>
            <person name="Lu H."/>
        </authorList>
    </citation>
    <scope>NUCLEOTIDE SEQUENCE [LARGE SCALE GENOMIC DNA]</scope>
    <source>
        <strain evidence="1 2">DC25W</strain>
    </source>
</reference>
<organism evidence="1 2">
    <name type="scientific">Arcicella lustrica</name>
    <dbReference type="NCBI Taxonomy" id="2984196"/>
    <lineage>
        <taxon>Bacteria</taxon>
        <taxon>Pseudomonadati</taxon>
        <taxon>Bacteroidota</taxon>
        <taxon>Cytophagia</taxon>
        <taxon>Cytophagales</taxon>
        <taxon>Flectobacillaceae</taxon>
        <taxon>Arcicella</taxon>
    </lineage>
</organism>
<dbReference type="EMBL" id="JAYGIM010000021">
    <property type="protein sequence ID" value="MEA5429429.1"/>
    <property type="molecule type" value="Genomic_DNA"/>
</dbReference>
<gene>
    <name evidence="1" type="ORF">VB798_22750</name>
</gene>
<keyword evidence="2" id="KW-1185">Reference proteome</keyword>
<dbReference type="RefSeq" id="WP_323689541.1">
    <property type="nucleotide sequence ID" value="NZ_JAYGIM010000021.1"/>
</dbReference>
<dbReference type="InterPro" id="IPR032710">
    <property type="entry name" value="NTF2-like_dom_sf"/>
</dbReference>
<proteinExistence type="predicted"/>
<name>A0ABU5SR92_9BACT</name>
<protein>
    <submittedName>
        <fullName evidence="1">Nuclear transport factor 2 family protein</fullName>
    </submittedName>
</protein>
<dbReference type="Gene3D" id="3.10.450.50">
    <property type="match status" value="1"/>
</dbReference>